<protein>
    <recommendedName>
        <fullName evidence="1">DUF4166 domain-containing protein</fullName>
    </recommendedName>
</protein>
<dbReference type="Pfam" id="PF13761">
    <property type="entry name" value="DUF4166"/>
    <property type="match status" value="1"/>
</dbReference>
<dbReference type="InterPro" id="IPR025311">
    <property type="entry name" value="DUF4166"/>
</dbReference>
<dbReference type="EMBL" id="UOFX01000079">
    <property type="protein sequence ID" value="VAX10902.1"/>
    <property type="molecule type" value="Genomic_DNA"/>
</dbReference>
<feature type="domain" description="DUF4166" evidence="1">
    <location>
        <begin position="24"/>
        <end position="200"/>
    </location>
</feature>
<gene>
    <name evidence="2" type="ORF">MNBD_GAMMA26-1025</name>
</gene>
<evidence type="ECO:0000259" key="1">
    <source>
        <dbReference type="Pfam" id="PF13761"/>
    </source>
</evidence>
<name>A0A3B1B438_9ZZZZ</name>
<sequence length="204" mass="23557">MTTINEQQHAPIRQALGQQWPSLGSAIRRHYDLPPNTDTNLVVEGIMEVVHSPIGKLFVTVSRMFDALIPYKGRDIPVTIQNWSKPDSDAMFWYRTFCFPGKDPIVFHSRMEYAGDNDIVEYVKYGLGIRMRLSTEGETLRYDSQGYQWDLGPLKLHIPDWLLLGKAVIREIPISEKAFNVEFEINHPLWGRTFGYSGQFEFCD</sequence>
<accession>A0A3B1B438</accession>
<organism evidence="2">
    <name type="scientific">hydrothermal vent metagenome</name>
    <dbReference type="NCBI Taxonomy" id="652676"/>
    <lineage>
        <taxon>unclassified sequences</taxon>
        <taxon>metagenomes</taxon>
        <taxon>ecological metagenomes</taxon>
    </lineage>
</organism>
<evidence type="ECO:0000313" key="2">
    <source>
        <dbReference type="EMBL" id="VAX10902.1"/>
    </source>
</evidence>
<proteinExistence type="predicted"/>
<reference evidence="2" key="1">
    <citation type="submission" date="2018-06" db="EMBL/GenBank/DDBJ databases">
        <authorList>
            <person name="Zhirakovskaya E."/>
        </authorList>
    </citation>
    <scope>NUCLEOTIDE SEQUENCE</scope>
</reference>
<dbReference type="AlphaFoldDB" id="A0A3B1B438"/>